<feature type="signal peptide" evidence="1">
    <location>
        <begin position="1"/>
        <end position="32"/>
    </location>
</feature>
<keyword evidence="3" id="KW-1185">Reference proteome</keyword>
<dbReference type="RefSeq" id="WP_073077771.1">
    <property type="nucleotide sequence ID" value="NZ_FQXV01000005.1"/>
</dbReference>
<protein>
    <recommendedName>
        <fullName evidence="4">GLUG domain-containing protein</fullName>
    </recommendedName>
</protein>
<dbReference type="STRING" id="1123282.SAMN02745823_01723"/>
<gene>
    <name evidence="2" type="ORF">SAMN02745823_01723</name>
</gene>
<dbReference type="AlphaFoldDB" id="A0A1M5XE81"/>
<dbReference type="EMBL" id="FQXV01000005">
    <property type="protein sequence ID" value="SHH97804.1"/>
    <property type="molecule type" value="Genomic_DNA"/>
</dbReference>
<organism evidence="2 3">
    <name type="scientific">Sporobacter termitidis DSM 10068</name>
    <dbReference type="NCBI Taxonomy" id="1123282"/>
    <lineage>
        <taxon>Bacteria</taxon>
        <taxon>Bacillati</taxon>
        <taxon>Bacillota</taxon>
        <taxon>Clostridia</taxon>
        <taxon>Eubacteriales</taxon>
        <taxon>Oscillospiraceae</taxon>
        <taxon>Sporobacter</taxon>
    </lineage>
</organism>
<feature type="chain" id="PRO_5012770737" description="GLUG domain-containing protein" evidence="1">
    <location>
        <begin position="33"/>
        <end position="652"/>
    </location>
</feature>
<dbReference type="OrthoDB" id="5287136at2"/>
<name>A0A1M5XE81_9FIRM</name>
<evidence type="ECO:0000256" key="1">
    <source>
        <dbReference type="SAM" id="SignalP"/>
    </source>
</evidence>
<evidence type="ECO:0000313" key="2">
    <source>
        <dbReference type="EMBL" id="SHH97804.1"/>
    </source>
</evidence>
<dbReference type="Proteomes" id="UP000183995">
    <property type="component" value="Unassembled WGS sequence"/>
</dbReference>
<evidence type="ECO:0000313" key="3">
    <source>
        <dbReference type="Proteomes" id="UP000183995"/>
    </source>
</evidence>
<reference evidence="2 3" key="1">
    <citation type="submission" date="2016-11" db="EMBL/GenBank/DDBJ databases">
        <authorList>
            <person name="Jaros S."/>
            <person name="Januszkiewicz K."/>
            <person name="Wedrychowicz H."/>
        </authorList>
    </citation>
    <scope>NUCLEOTIDE SEQUENCE [LARGE SCALE GENOMIC DNA]</scope>
    <source>
        <strain evidence="2 3">DSM 10068</strain>
    </source>
</reference>
<sequence>MIKTYKRKALSVVFALALIVSLVAGLAITASAADYTMSAVNTNGTNCANGDVVSISSPTELGYFATYVNTSGKNTQGVTFYLTGNIALSGSWTPVGIATVSTDAATSSPYISAGAGFAGTFDGGGYTISGLSVSLNQSGVGLFKYLAPTGMIVDLTVSGSVTTTGSYDAIGGVVGYNSGIINNVTSNVTVSATSAYNVGGIAGFNNSYFGTSPQGIIVNSRNTAAVTGMNKVGGITGENAGTISSCSNSAKIDGTNASSKNGIGGIAGRNGNNNTAVETGKIIDCFNAGEVGRTGQKWVGGITGFQNALSSVYNTVSTGNIVTGSGFDNPTVGQNEGTTTYGYCLDTLYYTGGTDAERGIPKTATELKDAAFVTTLNTYASRTTAPYIWAAVAGNYPALNYNAAVPSPSGGGSTNNYAVIYLSSSGSDSNAGNTSGAPVQTLRKAVELAGKSTNPSVYVSVMNTITVSNAQSVFGSDTDINWDGSTGPMFSIASGGNLTIGGLNIDGDAVTTAFNVASGGALTLRNNASISDCGTAVNVAGGGSLTANYSSISGSSYSVYLASSTSVFTMYASTSQTITLSGTVYLATGAYIRVGSALTSDLTVSMGTSTVGTVVAQRTGTYTFSGSDVSKFHYGAHTFTTASGSTRIAIAS</sequence>
<evidence type="ECO:0008006" key="4">
    <source>
        <dbReference type="Google" id="ProtNLM"/>
    </source>
</evidence>
<proteinExistence type="predicted"/>
<keyword evidence="1" id="KW-0732">Signal</keyword>
<accession>A0A1M5XE81</accession>
<dbReference type="Gene3D" id="2.160.20.110">
    <property type="match status" value="1"/>
</dbReference>